<dbReference type="AlphaFoldDB" id="A0A9W8E728"/>
<evidence type="ECO:0000313" key="2">
    <source>
        <dbReference type="EMBL" id="KAJ1965908.1"/>
    </source>
</evidence>
<feature type="transmembrane region" description="Helical" evidence="1">
    <location>
        <begin position="98"/>
        <end position="119"/>
    </location>
</feature>
<feature type="transmembrane region" description="Helical" evidence="1">
    <location>
        <begin position="176"/>
        <end position="197"/>
    </location>
</feature>
<feature type="transmembrane region" description="Helical" evidence="1">
    <location>
        <begin position="242"/>
        <end position="272"/>
    </location>
</feature>
<accession>A0A9W8E728</accession>
<gene>
    <name evidence="2" type="ORF">IWQ62_002548</name>
</gene>
<feature type="transmembrane region" description="Helical" evidence="1">
    <location>
        <begin position="306"/>
        <end position="327"/>
    </location>
</feature>
<feature type="transmembrane region" description="Helical" evidence="1">
    <location>
        <begin position="125"/>
        <end position="147"/>
    </location>
</feature>
<comment type="caution">
    <text evidence="2">The sequence shown here is derived from an EMBL/GenBank/DDBJ whole genome shotgun (WGS) entry which is preliminary data.</text>
</comment>
<feature type="non-terminal residue" evidence="2">
    <location>
        <position position="351"/>
    </location>
</feature>
<proteinExistence type="predicted"/>
<dbReference type="Proteomes" id="UP001150925">
    <property type="component" value="Unassembled WGS sequence"/>
</dbReference>
<keyword evidence="1" id="KW-1133">Transmembrane helix</keyword>
<protein>
    <submittedName>
        <fullName evidence="2">Uncharacterized protein</fullName>
    </submittedName>
</protein>
<sequence>MPRHHCHATPASPAVLTGLQPHCTEGAEVSEPAGYTQKTTTMDEPAYVKLHSAPNLGNSRAPEATEVNGMITEKYKVRKYLTELGPKIYTAYKSANPVTLWVEVCLQFVFLVLLLVGISLSPQDPFPMCLVVMDCACALLQVAHYCIYGYIGRKYCHCEDSYVFFLSAKLLRAWRAHFFVICALGSAFLGALLYAVVPDVRGTLLGVSYVAIGYVARFYMFTNSIRGIRTVLQNMKAEYEPFVTQLINSAVGLACHWLAVSTLLHVLVYNIYPSKPKNFNFFDTMYYICLCLINGPTENLIFDSTVARLVVITLVLAVFLSLPGEFFKLSRAHQTFLRNRDKLDLLVRRHD</sequence>
<reference evidence="2" key="1">
    <citation type="submission" date="2022-07" db="EMBL/GenBank/DDBJ databases">
        <title>Phylogenomic reconstructions and comparative analyses of Kickxellomycotina fungi.</title>
        <authorList>
            <person name="Reynolds N.K."/>
            <person name="Stajich J.E."/>
            <person name="Barry K."/>
            <person name="Grigoriev I.V."/>
            <person name="Crous P."/>
            <person name="Smith M.E."/>
        </authorList>
    </citation>
    <scope>NUCLEOTIDE SEQUENCE</scope>
    <source>
        <strain evidence="2">RSA 1196</strain>
    </source>
</reference>
<name>A0A9W8E728_9FUNG</name>
<evidence type="ECO:0000313" key="3">
    <source>
        <dbReference type="Proteomes" id="UP001150925"/>
    </source>
</evidence>
<dbReference type="EMBL" id="JANBPY010000557">
    <property type="protein sequence ID" value="KAJ1965908.1"/>
    <property type="molecule type" value="Genomic_DNA"/>
</dbReference>
<organism evidence="2 3">
    <name type="scientific">Dispira parvispora</name>
    <dbReference type="NCBI Taxonomy" id="1520584"/>
    <lineage>
        <taxon>Eukaryota</taxon>
        <taxon>Fungi</taxon>
        <taxon>Fungi incertae sedis</taxon>
        <taxon>Zoopagomycota</taxon>
        <taxon>Kickxellomycotina</taxon>
        <taxon>Dimargaritomycetes</taxon>
        <taxon>Dimargaritales</taxon>
        <taxon>Dimargaritaceae</taxon>
        <taxon>Dispira</taxon>
    </lineage>
</organism>
<evidence type="ECO:0000256" key="1">
    <source>
        <dbReference type="SAM" id="Phobius"/>
    </source>
</evidence>
<keyword evidence="1" id="KW-0812">Transmembrane</keyword>
<feature type="transmembrane region" description="Helical" evidence="1">
    <location>
        <begin position="203"/>
        <end position="221"/>
    </location>
</feature>
<dbReference type="OrthoDB" id="5560196at2759"/>
<keyword evidence="3" id="KW-1185">Reference proteome</keyword>
<keyword evidence="1" id="KW-0472">Membrane</keyword>